<name>A0AAV7UWN4_PLEWA</name>
<proteinExistence type="predicted"/>
<evidence type="ECO:0000313" key="2">
    <source>
        <dbReference type="EMBL" id="KAJ1192353.1"/>
    </source>
</evidence>
<feature type="compositionally biased region" description="Polar residues" evidence="1">
    <location>
        <begin position="1"/>
        <end position="16"/>
    </location>
</feature>
<dbReference type="EMBL" id="JANPWB010000004">
    <property type="protein sequence ID" value="KAJ1192353.1"/>
    <property type="molecule type" value="Genomic_DNA"/>
</dbReference>
<keyword evidence="3" id="KW-1185">Reference proteome</keyword>
<comment type="caution">
    <text evidence="2">The sequence shown here is derived from an EMBL/GenBank/DDBJ whole genome shotgun (WGS) entry which is preliminary data.</text>
</comment>
<dbReference type="AlphaFoldDB" id="A0AAV7UWN4"/>
<organism evidence="2 3">
    <name type="scientific">Pleurodeles waltl</name>
    <name type="common">Iberian ribbed newt</name>
    <dbReference type="NCBI Taxonomy" id="8319"/>
    <lineage>
        <taxon>Eukaryota</taxon>
        <taxon>Metazoa</taxon>
        <taxon>Chordata</taxon>
        <taxon>Craniata</taxon>
        <taxon>Vertebrata</taxon>
        <taxon>Euteleostomi</taxon>
        <taxon>Amphibia</taxon>
        <taxon>Batrachia</taxon>
        <taxon>Caudata</taxon>
        <taxon>Salamandroidea</taxon>
        <taxon>Salamandridae</taxon>
        <taxon>Pleurodelinae</taxon>
        <taxon>Pleurodeles</taxon>
    </lineage>
</organism>
<feature type="compositionally biased region" description="Basic and acidic residues" evidence="1">
    <location>
        <begin position="41"/>
        <end position="53"/>
    </location>
</feature>
<accession>A0AAV7UWN4</accession>
<sequence>MSVSTSAVASEITKQVDTTERDNSESDVSNQSEVEGVKSQILKEFDLMAQERRKAQRGRGAQGFKGRGRGGREGGRGNGP</sequence>
<evidence type="ECO:0000256" key="1">
    <source>
        <dbReference type="SAM" id="MobiDB-lite"/>
    </source>
</evidence>
<protein>
    <submittedName>
        <fullName evidence="2">Uncharacterized protein</fullName>
    </submittedName>
</protein>
<dbReference type="Proteomes" id="UP001066276">
    <property type="component" value="Chromosome 2_2"/>
</dbReference>
<feature type="compositionally biased region" description="Basic and acidic residues" evidence="1">
    <location>
        <begin position="70"/>
        <end position="80"/>
    </location>
</feature>
<reference evidence="2" key="1">
    <citation type="journal article" date="2022" name="bioRxiv">
        <title>Sequencing and chromosome-scale assembly of the giantPleurodeles waltlgenome.</title>
        <authorList>
            <person name="Brown T."/>
            <person name="Elewa A."/>
            <person name="Iarovenko S."/>
            <person name="Subramanian E."/>
            <person name="Araus A.J."/>
            <person name="Petzold A."/>
            <person name="Susuki M."/>
            <person name="Suzuki K.-i.T."/>
            <person name="Hayashi T."/>
            <person name="Toyoda A."/>
            <person name="Oliveira C."/>
            <person name="Osipova E."/>
            <person name="Leigh N.D."/>
            <person name="Simon A."/>
            <person name="Yun M.H."/>
        </authorList>
    </citation>
    <scope>NUCLEOTIDE SEQUENCE</scope>
    <source>
        <strain evidence="2">20211129_DDA</strain>
        <tissue evidence="2">Liver</tissue>
    </source>
</reference>
<evidence type="ECO:0000313" key="3">
    <source>
        <dbReference type="Proteomes" id="UP001066276"/>
    </source>
</evidence>
<feature type="region of interest" description="Disordered" evidence="1">
    <location>
        <begin position="1"/>
        <end position="80"/>
    </location>
</feature>
<gene>
    <name evidence="2" type="ORF">NDU88_001663</name>
</gene>